<proteinExistence type="predicted"/>
<evidence type="ECO:0000313" key="4">
    <source>
        <dbReference type="EMBL" id="GEC76897.1"/>
    </source>
</evidence>
<dbReference type="PANTHER" id="PTHR43283">
    <property type="entry name" value="BETA-LACTAMASE-RELATED"/>
    <property type="match status" value="1"/>
</dbReference>
<evidence type="ECO:0000259" key="3">
    <source>
        <dbReference type="Pfam" id="PF00144"/>
    </source>
</evidence>
<comment type="caution">
    <text evidence="4">The sequence shown here is derived from an EMBL/GenBank/DDBJ whole genome shotgun (WGS) entry which is preliminary data.</text>
</comment>
<feature type="domain" description="Beta-lactamase-related" evidence="3">
    <location>
        <begin position="18"/>
        <end position="339"/>
    </location>
</feature>
<keyword evidence="1" id="KW-0378">Hydrolase</keyword>
<dbReference type="PANTHER" id="PTHR43283:SF11">
    <property type="entry name" value="BETA-LACTAMASE-RELATED DOMAIN-CONTAINING PROTEIN"/>
    <property type="match status" value="1"/>
</dbReference>
<evidence type="ECO:0000256" key="2">
    <source>
        <dbReference type="SAM" id="MobiDB-lite"/>
    </source>
</evidence>
<gene>
    <name evidence="4" type="ORF">MLI01_30420</name>
</gene>
<organism evidence="4 5">
    <name type="scientific">Microbacterium maritypicum</name>
    <name type="common">Microbacterium liquefaciens</name>
    <dbReference type="NCBI Taxonomy" id="33918"/>
    <lineage>
        <taxon>Bacteria</taxon>
        <taxon>Bacillati</taxon>
        <taxon>Actinomycetota</taxon>
        <taxon>Actinomycetes</taxon>
        <taxon>Micrococcales</taxon>
        <taxon>Microbacteriaceae</taxon>
        <taxon>Microbacterium</taxon>
    </lineage>
</organism>
<dbReference type="EMBL" id="BJNQ01000029">
    <property type="protein sequence ID" value="GEC76897.1"/>
    <property type="molecule type" value="Genomic_DNA"/>
</dbReference>
<dbReference type="RefSeq" id="WP_141388060.1">
    <property type="nucleotide sequence ID" value="NZ_BJNQ01000029.1"/>
</dbReference>
<dbReference type="AlphaFoldDB" id="A0A4Y4BDN2"/>
<dbReference type="Gene3D" id="3.40.710.10">
    <property type="entry name" value="DD-peptidase/beta-lactamase superfamily"/>
    <property type="match status" value="1"/>
</dbReference>
<dbReference type="GO" id="GO:0016787">
    <property type="term" value="F:hydrolase activity"/>
    <property type="evidence" value="ECO:0007669"/>
    <property type="project" value="UniProtKB-KW"/>
</dbReference>
<reference evidence="4 5" key="1">
    <citation type="submission" date="2019-06" db="EMBL/GenBank/DDBJ databases">
        <title>Whole genome shotgun sequence of Microbacterium liquefaciens NBRC 15037.</title>
        <authorList>
            <person name="Hosoyama A."/>
            <person name="Uohara A."/>
            <person name="Ohji S."/>
            <person name="Ichikawa N."/>
        </authorList>
    </citation>
    <scope>NUCLEOTIDE SEQUENCE [LARGE SCALE GENOMIC DNA]</scope>
    <source>
        <strain evidence="4 5">NBRC 15037</strain>
    </source>
</reference>
<feature type="region of interest" description="Disordered" evidence="2">
    <location>
        <begin position="349"/>
        <end position="382"/>
    </location>
</feature>
<sequence length="382" mass="39950">MTAAEAVGAVLAMESAPRGVVAGVVTDAGRDIAAGGLADLAGTAMTTETAFDIASVSKVAATTTAILRLVSRGELGFDDPVERFVRGTACAAGTTVRHLLQHRAGLWEWQPLYLDREHTIDPAAAVDAIPLRYGLDEGRHYSDLGFMLLGRIIAAVTGAPLDAAVRELVTAPLGLDRTGYGPFAPPVASSAVGDAAERRMVATGEPYPILTTAREFAWRDDEIAGVVNDGNCFHALGGVAGHAGLFSTAVDLLTLGAALAAPERHPELWDPDAVAELFRDGPDPGQALGWRSDAIAVAGERTRLLWHPGYTGCALGLLPGTGTAVVLLSTRLFAVEPAPTEALWRTALPALVPDDSDPEDNDPEDNDPDDNDPDDNEGTRTP</sequence>
<accession>A0A4Y4BDN2</accession>
<dbReference type="InterPro" id="IPR001466">
    <property type="entry name" value="Beta-lactam-related"/>
</dbReference>
<dbReference type="InterPro" id="IPR012338">
    <property type="entry name" value="Beta-lactam/transpept-like"/>
</dbReference>
<dbReference type="Proteomes" id="UP000317410">
    <property type="component" value="Unassembled WGS sequence"/>
</dbReference>
<dbReference type="SUPFAM" id="SSF56601">
    <property type="entry name" value="beta-lactamase/transpeptidase-like"/>
    <property type="match status" value="1"/>
</dbReference>
<dbReference type="Pfam" id="PF00144">
    <property type="entry name" value="Beta-lactamase"/>
    <property type="match status" value="1"/>
</dbReference>
<dbReference type="InterPro" id="IPR050789">
    <property type="entry name" value="Diverse_Enzym_Activities"/>
</dbReference>
<feature type="compositionally biased region" description="Acidic residues" evidence="2">
    <location>
        <begin position="354"/>
        <end position="376"/>
    </location>
</feature>
<protein>
    <submittedName>
        <fullName evidence="4">Esterase</fullName>
    </submittedName>
</protein>
<evidence type="ECO:0000313" key="5">
    <source>
        <dbReference type="Proteomes" id="UP000317410"/>
    </source>
</evidence>
<name>A0A4Y4BDN2_MICMQ</name>
<evidence type="ECO:0000256" key="1">
    <source>
        <dbReference type="ARBA" id="ARBA00022801"/>
    </source>
</evidence>